<name>A0ABZ0W9A1_9BACT</name>
<evidence type="ECO:0000313" key="2">
    <source>
        <dbReference type="Proteomes" id="UP001325680"/>
    </source>
</evidence>
<accession>A0ABZ0W9A1</accession>
<keyword evidence="2" id="KW-1185">Reference proteome</keyword>
<proteinExistence type="predicted"/>
<dbReference type="Proteomes" id="UP001325680">
    <property type="component" value="Chromosome"/>
</dbReference>
<protein>
    <submittedName>
        <fullName evidence="1">Uncharacterized protein</fullName>
    </submittedName>
</protein>
<reference evidence="1 2" key="1">
    <citation type="submission" date="2023-12" db="EMBL/GenBank/DDBJ databases">
        <title>Genome sequencing and assembly of bacterial species from a model synthetic community.</title>
        <authorList>
            <person name="Hogle S.L."/>
        </authorList>
    </citation>
    <scope>NUCLEOTIDE SEQUENCE [LARGE SCALE GENOMIC DNA]</scope>
    <source>
        <strain evidence="1 2">HAMBI_3031</strain>
    </source>
</reference>
<organism evidence="1 2">
    <name type="scientific">Niabella yanshanensis</name>
    <dbReference type="NCBI Taxonomy" id="577386"/>
    <lineage>
        <taxon>Bacteria</taxon>
        <taxon>Pseudomonadati</taxon>
        <taxon>Bacteroidota</taxon>
        <taxon>Chitinophagia</taxon>
        <taxon>Chitinophagales</taxon>
        <taxon>Chitinophagaceae</taxon>
        <taxon>Niabella</taxon>
    </lineage>
</organism>
<gene>
    <name evidence="1" type="ORF">U0035_00245</name>
</gene>
<sequence>MKLGPPIQKILQKRYPPLSIVEKTFGNHDLAFKTDEEGFPILLFLGKKQADGRIKGDRFARRLVKQDGQIIKDHWDHKGKAT</sequence>
<evidence type="ECO:0000313" key="1">
    <source>
        <dbReference type="EMBL" id="WQD38575.1"/>
    </source>
</evidence>
<dbReference type="RefSeq" id="WP_114791318.1">
    <property type="nucleotide sequence ID" value="NZ_CP139960.1"/>
</dbReference>
<dbReference type="EMBL" id="CP139960">
    <property type="protein sequence ID" value="WQD38575.1"/>
    <property type="molecule type" value="Genomic_DNA"/>
</dbReference>